<dbReference type="InterPro" id="IPR006047">
    <property type="entry name" value="GH13_cat_dom"/>
</dbReference>
<keyword evidence="6" id="KW-1185">Reference proteome</keyword>
<dbReference type="InterPro" id="IPR013780">
    <property type="entry name" value="Glyco_hydro_b"/>
</dbReference>
<keyword evidence="2" id="KW-0378">Hydrolase</keyword>
<dbReference type="SMART" id="SM00642">
    <property type="entry name" value="Aamy"/>
    <property type="match status" value="1"/>
</dbReference>
<dbReference type="InterPro" id="IPR044505">
    <property type="entry name" value="GlgX_Isoamylase_N_E_set"/>
</dbReference>
<proteinExistence type="inferred from homology"/>
<dbReference type="InterPro" id="IPR004193">
    <property type="entry name" value="Glyco_hydro_13_N"/>
</dbReference>
<name>A0ABT0YTS1_9BURK</name>
<reference evidence="5" key="1">
    <citation type="submission" date="2022-05" db="EMBL/GenBank/DDBJ databases">
        <title>Schlegelella sp. nov., isolated from mangrove soil.</title>
        <authorList>
            <person name="Liu Y."/>
            <person name="Ge X."/>
            <person name="Liu W."/>
        </authorList>
    </citation>
    <scope>NUCLEOTIDE SEQUENCE</scope>
    <source>
        <strain evidence="5">S2-27</strain>
    </source>
</reference>
<dbReference type="Gene3D" id="2.60.40.10">
    <property type="entry name" value="Immunoglobulins"/>
    <property type="match status" value="1"/>
</dbReference>
<dbReference type="SUPFAM" id="SSF51445">
    <property type="entry name" value="(Trans)glycosidases"/>
    <property type="match status" value="1"/>
</dbReference>
<gene>
    <name evidence="5" type="primary">glgX</name>
    <name evidence="5" type="ORF">M8A51_17075</name>
</gene>
<organism evidence="5 6">
    <name type="scientific">Caldimonas mangrovi</name>
    <dbReference type="NCBI Taxonomy" id="2944811"/>
    <lineage>
        <taxon>Bacteria</taxon>
        <taxon>Pseudomonadati</taxon>
        <taxon>Pseudomonadota</taxon>
        <taxon>Betaproteobacteria</taxon>
        <taxon>Burkholderiales</taxon>
        <taxon>Sphaerotilaceae</taxon>
        <taxon>Caldimonas</taxon>
    </lineage>
</organism>
<dbReference type="InterPro" id="IPR011837">
    <property type="entry name" value="Glycogen_debranch_GlgX"/>
</dbReference>
<comment type="caution">
    <text evidence="5">The sequence shown here is derived from an EMBL/GenBank/DDBJ whole genome shotgun (WGS) entry which is preliminary data.</text>
</comment>
<dbReference type="SUPFAM" id="SSF51011">
    <property type="entry name" value="Glycosyl hydrolase domain"/>
    <property type="match status" value="1"/>
</dbReference>
<comment type="similarity">
    <text evidence="1">Belongs to the glycosyl hydrolase 13 family.</text>
</comment>
<evidence type="ECO:0000256" key="2">
    <source>
        <dbReference type="ARBA" id="ARBA00022801"/>
    </source>
</evidence>
<dbReference type="EMBL" id="JAMKFE010000010">
    <property type="protein sequence ID" value="MCM5681243.1"/>
    <property type="molecule type" value="Genomic_DNA"/>
</dbReference>
<dbReference type="InterPro" id="IPR013783">
    <property type="entry name" value="Ig-like_fold"/>
</dbReference>
<sequence length="704" mass="78724">MPNPRASTGRPHPLGATWDGQGVNFALFSSIAERVELCLFDASGARETRRTELAHHKNVWHAYVPGCRPGDLYGYRVHGPYRPEHGLRCNPHKLLIDPYAKAIVGPLRWTNAHYGYEPDAEETDLSFSTLDNAADMPKCQVVDDAFDWGSDAPPHVPWRDTVFYEAHVKGLTQRHPNVPEALRGTYAGLASPSVIEHFKRLGVTSIDLLPVHAFVDDHRLVELGLRNYWGYNTLGFFAPEMRYSASGTVQEFKQMVKTLHAAGLEVILDVVYNHTAEGNQLGPTLAWRGIDNPAYYRLNEDEPRLYADVTGTGNTMHTRHQVVVRMIMDSLRYWVGQMHVDGFRFDLATVLGRGPGGFDQHAGFFSAVAQDPVLAHVKLIAEPWDLGEGGYQVGGFPPGWAEWNGRYRDTVRSFWAGEPGHLPELSRRLCGSSDIYQHRRRCPTDSINLVTVHDGFTLQDLVSYEHKRNLANHEDNRDGDNHNRSWNCGAEGDTDDEVVLALRERQKRNLLTTLFVSLGTPLLLGGDEIGRTQQGNNNGYCQDNEISWFDWQLDDRGRQLLDFVQRLIAFRKSQPALRRTGFFRGEPDADGVKDVAWLRPDGEEMTPAEWEQPGPGAVGAVICGWKTGELDEHGAPLHGDSVLILVNGQRNPLPFMLPALNGAEWVPRFDTRVPSGLPLNEGRPTQGEYVVASRSIAVLTQASK</sequence>
<dbReference type="InterPro" id="IPR017853">
    <property type="entry name" value="GH"/>
</dbReference>
<dbReference type="SUPFAM" id="SSF81296">
    <property type="entry name" value="E set domains"/>
    <property type="match status" value="1"/>
</dbReference>
<protein>
    <submittedName>
        <fullName evidence="5">Glycogen debranching protein GlgX</fullName>
    </submittedName>
</protein>
<evidence type="ECO:0000259" key="4">
    <source>
        <dbReference type="SMART" id="SM00642"/>
    </source>
</evidence>
<dbReference type="Gene3D" id="3.20.20.80">
    <property type="entry name" value="Glycosidases"/>
    <property type="match status" value="1"/>
</dbReference>
<keyword evidence="3" id="KW-0326">Glycosidase</keyword>
<dbReference type="RefSeq" id="WP_251779721.1">
    <property type="nucleotide sequence ID" value="NZ_JAMKFE010000010.1"/>
</dbReference>
<evidence type="ECO:0000313" key="6">
    <source>
        <dbReference type="Proteomes" id="UP001165541"/>
    </source>
</evidence>
<dbReference type="NCBIfam" id="TIGR02100">
    <property type="entry name" value="glgX_debranch"/>
    <property type="match status" value="1"/>
</dbReference>
<feature type="domain" description="Glycosyl hydrolase family 13 catalytic" evidence="4">
    <location>
        <begin position="140"/>
        <end position="571"/>
    </location>
</feature>
<evidence type="ECO:0000256" key="1">
    <source>
        <dbReference type="ARBA" id="ARBA00008061"/>
    </source>
</evidence>
<evidence type="ECO:0000256" key="3">
    <source>
        <dbReference type="ARBA" id="ARBA00023295"/>
    </source>
</evidence>
<dbReference type="InterPro" id="IPR014756">
    <property type="entry name" value="Ig_E-set"/>
</dbReference>
<dbReference type="Proteomes" id="UP001165541">
    <property type="component" value="Unassembled WGS sequence"/>
</dbReference>
<accession>A0ABT0YTS1</accession>
<dbReference type="PANTHER" id="PTHR43002">
    <property type="entry name" value="GLYCOGEN DEBRANCHING ENZYME"/>
    <property type="match status" value="1"/>
</dbReference>
<dbReference type="Pfam" id="PF00128">
    <property type="entry name" value="Alpha-amylase"/>
    <property type="match status" value="1"/>
</dbReference>
<dbReference type="Gene3D" id="2.60.40.1180">
    <property type="entry name" value="Golgi alpha-mannosidase II"/>
    <property type="match status" value="1"/>
</dbReference>
<dbReference type="CDD" id="cd02856">
    <property type="entry name" value="E_set_GDE_Isoamylase_N"/>
    <property type="match status" value="1"/>
</dbReference>
<dbReference type="Pfam" id="PF02922">
    <property type="entry name" value="CBM_48"/>
    <property type="match status" value="1"/>
</dbReference>
<dbReference type="CDD" id="cd11326">
    <property type="entry name" value="AmyAc_Glg_debranch"/>
    <property type="match status" value="1"/>
</dbReference>
<evidence type="ECO:0000313" key="5">
    <source>
        <dbReference type="EMBL" id="MCM5681243.1"/>
    </source>
</evidence>